<dbReference type="Proteomes" id="UP000218811">
    <property type="component" value="Unassembled WGS sequence"/>
</dbReference>
<proteinExistence type="predicted"/>
<dbReference type="Gene3D" id="2.40.40.10">
    <property type="entry name" value="RlpA-like domain"/>
    <property type="match status" value="1"/>
</dbReference>
<reference evidence="3 4" key="1">
    <citation type="journal article" date="2012" name="Science">
        <title>The Paleozoic origin of enzymatic lignin decomposition reconstructed from 31 fungal genomes.</title>
        <authorList>
            <person name="Floudas D."/>
            <person name="Binder M."/>
            <person name="Riley R."/>
            <person name="Barry K."/>
            <person name="Blanchette R.A."/>
            <person name="Henrissat B."/>
            <person name="Martinez A.T."/>
            <person name="Otillar R."/>
            <person name="Spatafora J.W."/>
            <person name="Yadav J.S."/>
            <person name="Aerts A."/>
            <person name="Benoit I."/>
            <person name="Boyd A."/>
            <person name="Carlson A."/>
            <person name="Copeland A."/>
            <person name="Coutinho P.M."/>
            <person name="de Vries R.P."/>
            <person name="Ferreira P."/>
            <person name="Findley K."/>
            <person name="Foster B."/>
            <person name="Gaskell J."/>
            <person name="Glotzer D."/>
            <person name="Gorecki P."/>
            <person name="Heitman J."/>
            <person name="Hesse C."/>
            <person name="Hori C."/>
            <person name="Igarashi K."/>
            <person name="Jurgens J.A."/>
            <person name="Kallen N."/>
            <person name="Kersten P."/>
            <person name="Kohler A."/>
            <person name="Kuees U."/>
            <person name="Kumar T.K.A."/>
            <person name="Kuo A."/>
            <person name="LaButti K."/>
            <person name="Larrondo L.F."/>
            <person name="Lindquist E."/>
            <person name="Ling A."/>
            <person name="Lombard V."/>
            <person name="Lucas S."/>
            <person name="Lundell T."/>
            <person name="Martin R."/>
            <person name="McLaughlin D.J."/>
            <person name="Morgenstern I."/>
            <person name="Morin E."/>
            <person name="Murat C."/>
            <person name="Nagy L.G."/>
            <person name="Nolan M."/>
            <person name="Ohm R.A."/>
            <person name="Patyshakuliyeva A."/>
            <person name="Rokas A."/>
            <person name="Ruiz-Duenas F.J."/>
            <person name="Sabat G."/>
            <person name="Salamov A."/>
            <person name="Samejima M."/>
            <person name="Schmutz J."/>
            <person name="Slot J.C."/>
            <person name="St John F."/>
            <person name="Stenlid J."/>
            <person name="Sun H."/>
            <person name="Sun S."/>
            <person name="Syed K."/>
            <person name="Tsang A."/>
            <person name="Wiebenga A."/>
            <person name="Young D."/>
            <person name="Pisabarro A."/>
            <person name="Eastwood D.C."/>
            <person name="Martin F."/>
            <person name="Cullen D."/>
            <person name="Grigoriev I.V."/>
            <person name="Hibbett D.S."/>
        </authorList>
    </citation>
    <scope>NUCLEOTIDE SEQUENCE [LARGE SCALE GENOMIC DNA]</scope>
    <source>
        <strain evidence="3 4">MD-104</strain>
    </source>
</reference>
<evidence type="ECO:0000256" key="1">
    <source>
        <dbReference type="ARBA" id="ARBA00022729"/>
    </source>
</evidence>
<dbReference type="AlphaFoldDB" id="A0A2H3JN14"/>
<evidence type="ECO:0000256" key="2">
    <source>
        <dbReference type="SAM" id="SignalP"/>
    </source>
</evidence>
<evidence type="ECO:0000313" key="4">
    <source>
        <dbReference type="Proteomes" id="UP000218811"/>
    </source>
</evidence>
<dbReference type="STRING" id="742152.A0A2H3JN14"/>
<accession>A0A2H3JN14</accession>
<name>A0A2H3JN14_WOLCO</name>
<dbReference type="InterPro" id="IPR036908">
    <property type="entry name" value="RlpA-like_sf"/>
</dbReference>
<dbReference type="CDD" id="cd22191">
    <property type="entry name" value="DPBB_RlpA_EXP_N-like"/>
    <property type="match status" value="1"/>
</dbReference>
<feature type="chain" id="PRO_5013890945" evidence="2">
    <location>
        <begin position="21"/>
        <end position="140"/>
    </location>
</feature>
<feature type="signal peptide" evidence="2">
    <location>
        <begin position="1"/>
        <end position="20"/>
    </location>
</feature>
<keyword evidence="1 2" id="KW-0732">Signal</keyword>
<dbReference type="InterPro" id="IPR051477">
    <property type="entry name" value="Expansin_CellWall"/>
</dbReference>
<organism evidence="3 4">
    <name type="scientific">Wolfiporia cocos (strain MD-104)</name>
    <name type="common">Brown rot fungus</name>
    <dbReference type="NCBI Taxonomy" id="742152"/>
    <lineage>
        <taxon>Eukaryota</taxon>
        <taxon>Fungi</taxon>
        <taxon>Dikarya</taxon>
        <taxon>Basidiomycota</taxon>
        <taxon>Agaricomycotina</taxon>
        <taxon>Agaricomycetes</taxon>
        <taxon>Polyporales</taxon>
        <taxon>Phaeolaceae</taxon>
        <taxon>Wolfiporia</taxon>
    </lineage>
</organism>
<dbReference type="PANTHER" id="PTHR31836">
    <property type="match status" value="1"/>
</dbReference>
<dbReference type="EMBL" id="KB468135">
    <property type="protein sequence ID" value="PCH42885.1"/>
    <property type="molecule type" value="Genomic_DNA"/>
</dbReference>
<evidence type="ECO:0000313" key="3">
    <source>
        <dbReference type="EMBL" id="PCH42885.1"/>
    </source>
</evidence>
<sequence length="140" mass="15019">MSRLAMFAAALVGLASVVSASPVADNTVLDKWVTHEGWATWYDAGLSACRYTDSDSNYIVAISHDIYGSGGNCNQWIAITWNGATHYGKTRDECEACDATNDTSCNLKPTPGKGGSHKGAFLVPGLEDVTWHFMAKGWSP</sequence>
<dbReference type="OrthoDB" id="406505at2759"/>
<dbReference type="PANTHER" id="PTHR31836:SF29">
    <property type="entry name" value="RLPA-LIKE PROTEIN DOUBLE-PSI BETA-BARREL DOMAIN-CONTAINING PROTEIN"/>
    <property type="match status" value="1"/>
</dbReference>
<keyword evidence="4" id="KW-1185">Reference proteome</keyword>
<dbReference type="SUPFAM" id="SSF50685">
    <property type="entry name" value="Barwin-like endoglucanases"/>
    <property type="match status" value="1"/>
</dbReference>
<gene>
    <name evidence="3" type="ORF">WOLCODRAFT_73999</name>
</gene>
<protein>
    <submittedName>
        <fullName evidence="3">Uncharacterized protein</fullName>
    </submittedName>
</protein>